<dbReference type="InterPro" id="IPR013736">
    <property type="entry name" value="Xaa-Pro_dipept_C"/>
</dbReference>
<feature type="chain" id="PRO_5045290181" evidence="3">
    <location>
        <begin position="31"/>
        <end position="627"/>
    </location>
</feature>
<keyword evidence="3" id="KW-0732">Signal</keyword>
<feature type="compositionally biased region" description="Basic residues" evidence="2">
    <location>
        <begin position="614"/>
        <end position="627"/>
    </location>
</feature>
<feature type="domain" description="Xaa-Pro dipeptidyl-peptidase C-terminal" evidence="4">
    <location>
        <begin position="363"/>
        <end position="588"/>
    </location>
</feature>
<dbReference type="Proteomes" id="UP001168537">
    <property type="component" value="Unassembled WGS sequence"/>
</dbReference>
<keyword evidence="6" id="KW-1185">Reference proteome</keyword>
<name>A0ABT8EUD4_9ACTN</name>
<dbReference type="SUPFAM" id="SSF49785">
    <property type="entry name" value="Galactose-binding domain-like"/>
    <property type="match status" value="1"/>
</dbReference>
<reference evidence="5" key="1">
    <citation type="submission" date="2023-06" db="EMBL/GenBank/DDBJ databases">
        <title>Draft genome sequence of Nocardioides sp. SOB72.</title>
        <authorList>
            <person name="Zhang G."/>
        </authorList>
    </citation>
    <scope>NUCLEOTIDE SEQUENCE</scope>
    <source>
        <strain evidence="5">SOB72</strain>
    </source>
</reference>
<dbReference type="PANTHER" id="PTHR43056">
    <property type="entry name" value="PEPTIDASE S9 PROLYL OLIGOPEPTIDASE"/>
    <property type="match status" value="1"/>
</dbReference>
<evidence type="ECO:0000256" key="3">
    <source>
        <dbReference type="SAM" id="SignalP"/>
    </source>
</evidence>
<dbReference type="EMBL" id="JAUHJR010000003">
    <property type="protein sequence ID" value="MDN4161787.1"/>
    <property type="molecule type" value="Genomic_DNA"/>
</dbReference>
<feature type="region of interest" description="Disordered" evidence="2">
    <location>
        <begin position="558"/>
        <end position="627"/>
    </location>
</feature>
<dbReference type="Pfam" id="PF08530">
    <property type="entry name" value="PepX_C"/>
    <property type="match status" value="1"/>
</dbReference>
<feature type="region of interest" description="Disordered" evidence="2">
    <location>
        <begin position="27"/>
        <end position="62"/>
    </location>
</feature>
<dbReference type="InterPro" id="IPR029058">
    <property type="entry name" value="AB_hydrolase_fold"/>
</dbReference>
<evidence type="ECO:0000256" key="1">
    <source>
        <dbReference type="ARBA" id="ARBA00022801"/>
    </source>
</evidence>
<dbReference type="Gene3D" id="2.60.120.260">
    <property type="entry name" value="Galactose-binding domain-like"/>
    <property type="match status" value="1"/>
</dbReference>
<feature type="compositionally biased region" description="Low complexity" evidence="2">
    <location>
        <begin position="586"/>
        <end position="604"/>
    </location>
</feature>
<feature type="compositionally biased region" description="Low complexity" evidence="2">
    <location>
        <begin position="27"/>
        <end position="46"/>
    </location>
</feature>
<sequence length="627" mass="66332">MSHPALLRTRLAAGLLATTALVVPAGPATATSPSTTSKPSSPPATARAVPVPDGWKARPATYPGTVKRTDLAIPMSDGTVLRGDLELPAGKDGTAARGRFPVLVTISAYNKSVVGSLGEDEPGYLVRRGYASLNVDARGTGSSEGTWDAFGEREQLDGKEVVEWAAARARPWSNGRIGMRGPSYMGINQLFTAALHPRGLRAIFPQVPAGDVYRDVVASGGQVDVGFIPLWMGLVTTTGVIPPAVTATDPASGLKALLSHVFGAATFTAPLLLDAVLGGDAAHDGPFYRTRSPLEVIDEVDVPTFLLGGQQDLFQRGTPLLFEALQERGVPTRLVVGPWNHLEGSMGTDLDQVGHGTLSQLQLRWFDRWLRGAKGTRLGRIAPVNVYENGSGTWRTQREWIDRDARARSYRLSGSATTAVRPGVLTTGAAKDGTAVVPPVPVSGLCSRSASQWTAGIPASVAGGLPCFQDNALNDRSGIVYETAPLTKPVRFSGPVNARLFASTPTGGGMLSVSISDVAPSGKVTRLSGGWQLIAQRALDRKRTRYLDGEVLQPYHPFTRASRAPAPARSCPSTSRCSRPPRRSARATASGSPSRPSTSRTCCPASRTCPAHSCRSRCTRPRSTPRA</sequence>
<dbReference type="GO" id="GO:0016787">
    <property type="term" value="F:hydrolase activity"/>
    <property type="evidence" value="ECO:0007669"/>
    <property type="project" value="UniProtKB-KW"/>
</dbReference>
<feature type="compositionally biased region" description="Low complexity" evidence="2">
    <location>
        <begin position="558"/>
        <end position="578"/>
    </location>
</feature>
<dbReference type="Pfam" id="PF02129">
    <property type="entry name" value="Peptidase_S15"/>
    <property type="match status" value="1"/>
</dbReference>
<dbReference type="PANTHER" id="PTHR43056:SF10">
    <property type="entry name" value="COCE_NOND FAMILY, PUTATIVE (AFU_ORTHOLOGUE AFUA_7G00600)-RELATED"/>
    <property type="match status" value="1"/>
</dbReference>
<dbReference type="SUPFAM" id="SSF53474">
    <property type="entry name" value="alpha/beta-Hydrolases"/>
    <property type="match status" value="1"/>
</dbReference>
<dbReference type="InterPro" id="IPR008979">
    <property type="entry name" value="Galactose-bd-like_sf"/>
</dbReference>
<gene>
    <name evidence="5" type="ORF">QWY29_10530</name>
</gene>
<keyword evidence="1 5" id="KW-0378">Hydrolase</keyword>
<evidence type="ECO:0000313" key="6">
    <source>
        <dbReference type="Proteomes" id="UP001168537"/>
    </source>
</evidence>
<accession>A0ABT8EUD4</accession>
<evidence type="ECO:0000313" key="5">
    <source>
        <dbReference type="EMBL" id="MDN4161787.1"/>
    </source>
</evidence>
<feature type="signal peptide" evidence="3">
    <location>
        <begin position="1"/>
        <end position="30"/>
    </location>
</feature>
<evidence type="ECO:0000259" key="4">
    <source>
        <dbReference type="SMART" id="SM00939"/>
    </source>
</evidence>
<organism evidence="5 6">
    <name type="scientific">Nocardioides abyssi</name>
    <dbReference type="NCBI Taxonomy" id="3058370"/>
    <lineage>
        <taxon>Bacteria</taxon>
        <taxon>Bacillati</taxon>
        <taxon>Actinomycetota</taxon>
        <taxon>Actinomycetes</taxon>
        <taxon>Propionibacteriales</taxon>
        <taxon>Nocardioidaceae</taxon>
        <taxon>Nocardioides</taxon>
    </lineage>
</organism>
<dbReference type="Gene3D" id="3.40.50.1820">
    <property type="entry name" value="alpha/beta hydrolase"/>
    <property type="match status" value="1"/>
</dbReference>
<dbReference type="NCBIfam" id="TIGR00976">
    <property type="entry name" value="CocE_NonD"/>
    <property type="match status" value="1"/>
</dbReference>
<comment type="caution">
    <text evidence="5">The sequence shown here is derived from an EMBL/GenBank/DDBJ whole genome shotgun (WGS) entry which is preliminary data.</text>
</comment>
<dbReference type="Gene3D" id="1.10.3020.10">
    <property type="entry name" value="alpha-amino acid ester hydrolase ( Helical cap domain)"/>
    <property type="match status" value="1"/>
</dbReference>
<dbReference type="InterPro" id="IPR000383">
    <property type="entry name" value="Xaa-Pro-like_dom"/>
</dbReference>
<protein>
    <submittedName>
        <fullName evidence="5">CocE/NonD family hydrolase</fullName>
    </submittedName>
</protein>
<dbReference type="InterPro" id="IPR050585">
    <property type="entry name" value="Xaa-Pro_dipeptidyl-ppase/CocE"/>
</dbReference>
<proteinExistence type="predicted"/>
<evidence type="ECO:0000256" key="2">
    <source>
        <dbReference type="SAM" id="MobiDB-lite"/>
    </source>
</evidence>
<dbReference type="InterPro" id="IPR005674">
    <property type="entry name" value="CocE/Ser_esterase"/>
</dbReference>
<dbReference type="SMART" id="SM00939">
    <property type="entry name" value="PepX_C"/>
    <property type="match status" value="1"/>
</dbReference>